<dbReference type="PANTHER" id="PTHR10492">
    <property type="match status" value="1"/>
</dbReference>
<comment type="caution">
    <text evidence="1">The sequence shown here is derived from an EMBL/GenBank/DDBJ whole genome shotgun (WGS) entry which is preliminary data.</text>
</comment>
<dbReference type="STRING" id="151549.A0A4C1TRN4"/>
<dbReference type="PANTHER" id="PTHR10492:SF57">
    <property type="entry name" value="ATP-DEPENDENT DNA HELICASE"/>
    <property type="match status" value="1"/>
</dbReference>
<reference evidence="1 2" key="1">
    <citation type="journal article" date="2019" name="Commun. Biol.">
        <title>The bagworm genome reveals a unique fibroin gene that provides high tensile strength.</title>
        <authorList>
            <person name="Kono N."/>
            <person name="Nakamura H."/>
            <person name="Ohtoshi R."/>
            <person name="Tomita M."/>
            <person name="Numata K."/>
            <person name="Arakawa K."/>
        </authorList>
    </citation>
    <scope>NUCLEOTIDE SEQUENCE [LARGE SCALE GENOMIC DNA]</scope>
</reference>
<evidence type="ECO:0000313" key="1">
    <source>
        <dbReference type="EMBL" id="GBP16660.1"/>
    </source>
</evidence>
<dbReference type="Proteomes" id="UP000299102">
    <property type="component" value="Unassembled WGS sequence"/>
</dbReference>
<dbReference type="EMBL" id="BGZK01000081">
    <property type="protein sequence ID" value="GBP16660.1"/>
    <property type="molecule type" value="Genomic_DNA"/>
</dbReference>
<evidence type="ECO:0000313" key="2">
    <source>
        <dbReference type="Proteomes" id="UP000299102"/>
    </source>
</evidence>
<protein>
    <submittedName>
        <fullName evidence="1">Uncharacterized protein</fullName>
    </submittedName>
</protein>
<dbReference type="OrthoDB" id="1728974at2759"/>
<accession>A0A4C1TRN4</accession>
<name>A0A4C1TRN4_EUMVA</name>
<dbReference type="AlphaFoldDB" id="A0A4C1TRN4"/>
<proteinExistence type="predicted"/>
<organism evidence="1 2">
    <name type="scientific">Eumeta variegata</name>
    <name type="common">Bagworm moth</name>
    <name type="synonym">Eumeta japonica</name>
    <dbReference type="NCBI Taxonomy" id="151549"/>
    <lineage>
        <taxon>Eukaryota</taxon>
        <taxon>Metazoa</taxon>
        <taxon>Ecdysozoa</taxon>
        <taxon>Arthropoda</taxon>
        <taxon>Hexapoda</taxon>
        <taxon>Insecta</taxon>
        <taxon>Pterygota</taxon>
        <taxon>Neoptera</taxon>
        <taxon>Endopterygota</taxon>
        <taxon>Lepidoptera</taxon>
        <taxon>Glossata</taxon>
        <taxon>Ditrysia</taxon>
        <taxon>Tineoidea</taxon>
        <taxon>Psychidae</taxon>
        <taxon>Oiketicinae</taxon>
        <taxon>Eumeta</taxon>
    </lineage>
</organism>
<sequence length="243" mass="28005">MGVGWANLAMQEASNARRMGLWVHKVGFLRHRLRVLRHTELGPLDTQILSLDPQEDKDVYDTVIKNMIHGPCGTRNPASPCMKNGKGTKKYLREMIRETVHNDKGYPLYRRRTPEDGSKKVDIQTRSGVVKSLDNGWVVPYSPILCKLFNAHINVEAFNSVHAIKYICKYINKESDQAIFNQRNEGVVQLQNELQTYQTGRYVSSNEAAWRLLGFPLHERYPTVTHLEIGRFFLTKRSFKKGF</sequence>
<gene>
    <name evidence="1" type="ORF">EVAR_13288_1</name>
</gene>
<keyword evidence="2" id="KW-1185">Reference proteome</keyword>